<dbReference type="Gene3D" id="3.40.50.1700">
    <property type="entry name" value="Glycoside hydrolase family 3 C-terminal domain"/>
    <property type="match status" value="1"/>
</dbReference>
<reference evidence="6 7" key="1">
    <citation type="submission" date="2020-08" db="EMBL/GenBank/DDBJ databases">
        <title>Genomic Encyclopedia of Type Strains, Phase IV (KMG-IV): sequencing the most valuable type-strain genomes for metagenomic binning, comparative biology and taxonomic classification.</title>
        <authorList>
            <person name="Goeker M."/>
        </authorList>
    </citation>
    <scope>NUCLEOTIDE SEQUENCE [LARGE SCALE GENOMIC DNA]</scope>
    <source>
        <strain evidence="6 7">DSM 15581</strain>
    </source>
</reference>
<dbReference type="Pfam" id="PF00933">
    <property type="entry name" value="Glyco_hydro_3"/>
    <property type="match status" value="1"/>
</dbReference>
<evidence type="ECO:0000256" key="4">
    <source>
        <dbReference type="SAM" id="SignalP"/>
    </source>
</evidence>
<dbReference type="PRINTS" id="PR00133">
    <property type="entry name" value="GLHYDRLASE3"/>
</dbReference>
<dbReference type="InterPro" id="IPR026891">
    <property type="entry name" value="Fn3-like"/>
</dbReference>
<evidence type="ECO:0000313" key="6">
    <source>
        <dbReference type="EMBL" id="MBB3875595.1"/>
    </source>
</evidence>
<keyword evidence="6" id="KW-0326">Glycosidase</keyword>
<evidence type="ECO:0000313" key="7">
    <source>
        <dbReference type="Proteomes" id="UP000528945"/>
    </source>
</evidence>
<evidence type="ECO:0000256" key="2">
    <source>
        <dbReference type="ARBA" id="ARBA00022801"/>
    </source>
</evidence>
<dbReference type="Gene3D" id="3.20.20.300">
    <property type="entry name" value="Glycoside hydrolase, family 3, N-terminal domain"/>
    <property type="match status" value="1"/>
</dbReference>
<dbReference type="InterPro" id="IPR013783">
    <property type="entry name" value="Ig-like_fold"/>
</dbReference>
<dbReference type="AlphaFoldDB" id="A0AAW3TRB3"/>
<sequence>MTKARMAGGLATIALVAAGMTAQAQAQTAQAASARAQTPANGETRGPSSSRARADRIVAQMTQAEKLALVHGLFPPMAAGKTPNELIPSAGHIDGIPRLGVPLVRESDASLGVANQVEQRKGDVATALPSSLATAASFDPAIAQAGGAMIGSEARDKRFNVLLAGGVNLTRDPWNGRNFEYLGEDPLLAGTLGGAHIAGVQSNNIVSTIKHFALNSQETGRMVVDARIGQAALRMSDLLAFQIAIEKGHPGSVMCAYNKVNGDWACENKHLLTDVLKRDWNYAGWVMSDWGAVHSTVKAANAGLDQESGQELDKAIYFGAPLAEAVAKGSVSEARLDDMVARYLTGLIETGAFDRAVPARTVTSDYAAHALVAQRTAEAGIVLLKNQGDLLPIARTVKRIVVIGGNADVGVLSGGGSSQVRSVGGAPVEIPLSTGGSASFARITYHASSPLDALRKALPGVKVDWVDGRNFNATLDAARSADLAIVFATQWTTEADDVPDLHLPNQQDALIAAIADAQPKTIAVMETGGPVLMPWIAKVPAVVQAWYPGQRGGEALAAILTGKVAPSGRLPITFPADASQPPRPRPVGLDTMTDLQAAAAANPAAASTYQLQSFPVEYVEGADVGYRWYEKKGLKPLFPFGHGLTYTRFAYSNPVVTGGKALSVTFTVTNVGRREGVDVPQMYVARDDGATPMRLGAFTRLTLKPGETRRVTLTAEPRIVADYDTGLPGWRITGGRYRVALAQDAADRTMVSTATLEAQTMKP</sequence>
<dbReference type="GO" id="GO:0008422">
    <property type="term" value="F:beta-glucosidase activity"/>
    <property type="evidence" value="ECO:0007669"/>
    <property type="project" value="UniProtKB-EC"/>
</dbReference>
<feature type="domain" description="Fibronectin type III-like" evidence="5">
    <location>
        <begin position="678"/>
        <end position="745"/>
    </location>
</feature>
<proteinExistence type="inferred from homology"/>
<dbReference type="EMBL" id="JACIDB010000003">
    <property type="protein sequence ID" value="MBB3875595.1"/>
    <property type="molecule type" value="Genomic_DNA"/>
</dbReference>
<gene>
    <name evidence="6" type="ORF">GGR47_001836</name>
</gene>
<keyword evidence="2 6" id="KW-0378">Hydrolase</keyword>
<dbReference type="Proteomes" id="UP000528945">
    <property type="component" value="Unassembled WGS sequence"/>
</dbReference>
<feature type="chain" id="PRO_5043408399" evidence="4">
    <location>
        <begin position="27"/>
        <end position="763"/>
    </location>
</feature>
<comment type="caution">
    <text evidence="6">The sequence shown here is derived from an EMBL/GenBank/DDBJ whole genome shotgun (WGS) entry which is preliminary data.</text>
</comment>
<name>A0AAW3TRB3_9SPHN</name>
<dbReference type="Pfam" id="PF01915">
    <property type="entry name" value="Glyco_hydro_3_C"/>
    <property type="match status" value="1"/>
</dbReference>
<dbReference type="PANTHER" id="PTHR42715">
    <property type="entry name" value="BETA-GLUCOSIDASE"/>
    <property type="match status" value="1"/>
</dbReference>
<dbReference type="GO" id="GO:0005975">
    <property type="term" value="P:carbohydrate metabolic process"/>
    <property type="evidence" value="ECO:0007669"/>
    <property type="project" value="InterPro"/>
</dbReference>
<feature type="compositionally biased region" description="Low complexity" evidence="3">
    <location>
        <begin position="30"/>
        <end position="40"/>
    </location>
</feature>
<dbReference type="InterPro" id="IPR001764">
    <property type="entry name" value="Glyco_hydro_3_N"/>
</dbReference>
<evidence type="ECO:0000256" key="1">
    <source>
        <dbReference type="ARBA" id="ARBA00005336"/>
    </source>
</evidence>
<dbReference type="PANTHER" id="PTHR42715:SF10">
    <property type="entry name" value="BETA-GLUCOSIDASE"/>
    <property type="match status" value="1"/>
</dbReference>
<dbReference type="SUPFAM" id="SSF52279">
    <property type="entry name" value="Beta-D-glucan exohydrolase, C-terminal domain"/>
    <property type="match status" value="1"/>
</dbReference>
<protein>
    <submittedName>
        <fullName evidence="6">Beta-glucosidase</fullName>
        <ecNumber evidence="6">3.2.1.21</ecNumber>
    </submittedName>
</protein>
<dbReference type="InterPro" id="IPR036962">
    <property type="entry name" value="Glyco_hydro_3_N_sf"/>
</dbReference>
<accession>A0AAW3TRB3</accession>
<comment type="similarity">
    <text evidence="1">Belongs to the glycosyl hydrolase 3 family.</text>
</comment>
<feature type="region of interest" description="Disordered" evidence="3">
    <location>
        <begin position="30"/>
        <end position="53"/>
    </location>
</feature>
<feature type="signal peptide" evidence="4">
    <location>
        <begin position="1"/>
        <end position="26"/>
    </location>
</feature>
<dbReference type="InterPro" id="IPR002772">
    <property type="entry name" value="Glyco_hydro_3_C"/>
</dbReference>
<dbReference type="SUPFAM" id="SSF51445">
    <property type="entry name" value="(Trans)glycosidases"/>
    <property type="match status" value="1"/>
</dbReference>
<keyword evidence="7" id="KW-1185">Reference proteome</keyword>
<dbReference type="SMART" id="SM01217">
    <property type="entry name" value="Fn3_like"/>
    <property type="match status" value="1"/>
</dbReference>
<keyword evidence="4" id="KW-0732">Signal</keyword>
<dbReference type="Pfam" id="PF14310">
    <property type="entry name" value="Fn3-like"/>
    <property type="match status" value="1"/>
</dbReference>
<evidence type="ECO:0000259" key="5">
    <source>
        <dbReference type="SMART" id="SM01217"/>
    </source>
</evidence>
<dbReference type="InterPro" id="IPR036881">
    <property type="entry name" value="Glyco_hydro_3_C_sf"/>
</dbReference>
<evidence type="ECO:0000256" key="3">
    <source>
        <dbReference type="SAM" id="MobiDB-lite"/>
    </source>
</evidence>
<dbReference type="EC" id="3.2.1.21" evidence="6"/>
<dbReference type="Gene3D" id="2.60.40.10">
    <property type="entry name" value="Immunoglobulins"/>
    <property type="match status" value="1"/>
</dbReference>
<dbReference type="InterPro" id="IPR050288">
    <property type="entry name" value="Cellulose_deg_GH3"/>
</dbReference>
<dbReference type="InterPro" id="IPR017853">
    <property type="entry name" value="GH"/>
</dbReference>
<organism evidence="6 7">
    <name type="scientific">Sphingomonas aquatilis</name>
    <dbReference type="NCBI Taxonomy" id="93063"/>
    <lineage>
        <taxon>Bacteria</taxon>
        <taxon>Pseudomonadati</taxon>
        <taxon>Pseudomonadota</taxon>
        <taxon>Alphaproteobacteria</taxon>
        <taxon>Sphingomonadales</taxon>
        <taxon>Sphingomonadaceae</taxon>
        <taxon>Sphingomonas</taxon>
    </lineage>
</organism>